<keyword evidence="1" id="KW-0812">Transmembrane</keyword>
<protein>
    <submittedName>
        <fullName evidence="2">ABC transporter permease</fullName>
    </submittedName>
</protein>
<gene>
    <name evidence="2" type="ORF">GCM10011491_38440</name>
</gene>
<dbReference type="InterPro" id="IPR010331">
    <property type="entry name" value="ExoD"/>
</dbReference>
<keyword evidence="3" id="KW-1185">Reference proteome</keyword>
<evidence type="ECO:0000256" key="1">
    <source>
        <dbReference type="SAM" id="Phobius"/>
    </source>
</evidence>
<keyword evidence="1" id="KW-0472">Membrane</keyword>
<dbReference type="EMBL" id="BMHH01000020">
    <property type="protein sequence ID" value="GGB06616.1"/>
    <property type="molecule type" value="Genomic_DNA"/>
</dbReference>
<proteinExistence type="predicted"/>
<evidence type="ECO:0000313" key="2">
    <source>
        <dbReference type="EMBL" id="GGB06616.1"/>
    </source>
</evidence>
<feature type="transmembrane region" description="Helical" evidence="1">
    <location>
        <begin position="153"/>
        <end position="177"/>
    </location>
</feature>
<accession>A0A916SMF2</accession>
<dbReference type="PANTHER" id="PTHR41795">
    <property type="entry name" value="EXOPOLYSACCHARIDE SYNTHESIS PROTEIN"/>
    <property type="match status" value="1"/>
</dbReference>
<reference evidence="2" key="2">
    <citation type="submission" date="2020-09" db="EMBL/GenBank/DDBJ databases">
        <authorList>
            <person name="Sun Q."/>
            <person name="Zhou Y."/>
        </authorList>
    </citation>
    <scope>NUCLEOTIDE SEQUENCE</scope>
    <source>
        <strain evidence="2">CGMCC 1.15082</strain>
    </source>
</reference>
<organism evidence="2 3">
    <name type="scientific">Brucella endophytica</name>
    <dbReference type="NCBI Taxonomy" id="1963359"/>
    <lineage>
        <taxon>Bacteria</taxon>
        <taxon>Pseudomonadati</taxon>
        <taxon>Pseudomonadota</taxon>
        <taxon>Alphaproteobacteria</taxon>
        <taxon>Hyphomicrobiales</taxon>
        <taxon>Brucellaceae</taxon>
        <taxon>Brucella/Ochrobactrum group</taxon>
        <taxon>Brucella</taxon>
    </lineage>
</organism>
<name>A0A916SMF2_9HYPH</name>
<reference evidence="2" key="1">
    <citation type="journal article" date="2014" name="Int. J. Syst. Evol. Microbiol.">
        <title>Complete genome sequence of Corynebacterium casei LMG S-19264T (=DSM 44701T), isolated from a smear-ripened cheese.</title>
        <authorList>
            <consortium name="US DOE Joint Genome Institute (JGI-PGF)"/>
            <person name="Walter F."/>
            <person name="Albersmeier A."/>
            <person name="Kalinowski J."/>
            <person name="Ruckert C."/>
        </authorList>
    </citation>
    <scope>NUCLEOTIDE SEQUENCE</scope>
    <source>
        <strain evidence="2">CGMCC 1.15082</strain>
    </source>
</reference>
<dbReference type="PIRSF" id="PIRSF033239">
    <property type="entry name" value="ExoD"/>
    <property type="match status" value="1"/>
</dbReference>
<dbReference type="PANTHER" id="PTHR41795:SF1">
    <property type="entry name" value="EXOPOLYSACCHARIDE SYNTHESIS PROTEIN"/>
    <property type="match status" value="1"/>
</dbReference>
<dbReference type="Pfam" id="PF06055">
    <property type="entry name" value="ExoD"/>
    <property type="match status" value="1"/>
</dbReference>
<evidence type="ECO:0000313" key="3">
    <source>
        <dbReference type="Proteomes" id="UP000646478"/>
    </source>
</evidence>
<dbReference type="AlphaFoldDB" id="A0A916SMF2"/>
<keyword evidence="1" id="KW-1133">Transmembrane helix</keyword>
<dbReference type="Proteomes" id="UP000646478">
    <property type="component" value="Unassembled WGS sequence"/>
</dbReference>
<comment type="caution">
    <text evidence="2">The sequence shown here is derived from an EMBL/GenBank/DDBJ whole genome shotgun (WGS) entry which is preliminary data.</text>
</comment>
<sequence length="189" mass="20188">MAEEPSRERISIQDMLSAMGDRAFGPLMLLFALPNLLPTPPGTSAVLGIPLIILAAQLMLGRKPWLPAVIGNRSLPRSNFAALLERAGPWLARAERLVKPRLAMLVTPPAEYAIGALCFILAIILALPIPLGNILPALAICLFSFGILERDGVWVIAGFIASLVSVSVAAGVLLALLKGLFFVIEKTFN</sequence>
<feature type="transmembrane region" description="Helical" evidence="1">
    <location>
        <begin position="114"/>
        <end position="147"/>
    </location>
</feature>